<accession>A0AAV0NZ54</accession>
<evidence type="ECO:0008006" key="3">
    <source>
        <dbReference type="Google" id="ProtNLM"/>
    </source>
</evidence>
<comment type="caution">
    <text evidence="1">The sequence shown here is derived from an EMBL/GenBank/DDBJ whole genome shotgun (WGS) entry which is preliminary data.</text>
</comment>
<proteinExistence type="predicted"/>
<sequence>MLLRQRLKIELEQSASDEFGITESEGANLSMNNEDAGEVVEEDQSFQIRRSCFEWCTDRNIEYIEACASNPEFENYDLERSFGALSAHIWTGMVLKS</sequence>
<evidence type="ECO:0000313" key="2">
    <source>
        <dbReference type="Proteomes" id="UP001154282"/>
    </source>
</evidence>
<evidence type="ECO:0000313" key="1">
    <source>
        <dbReference type="EMBL" id="CAI0464107.1"/>
    </source>
</evidence>
<dbReference type="PANTHER" id="PTHR14659:SF1">
    <property type="entry name" value="ALPHA- AND GAMMA-ADAPTIN-BINDING PROTEIN P34"/>
    <property type="match status" value="1"/>
</dbReference>
<protein>
    <recommendedName>
        <fullName evidence="3">Transposase</fullName>
    </recommendedName>
</protein>
<organism evidence="1 2">
    <name type="scientific">Linum tenue</name>
    <dbReference type="NCBI Taxonomy" id="586396"/>
    <lineage>
        <taxon>Eukaryota</taxon>
        <taxon>Viridiplantae</taxon>
        <taxon>Streptophyta</taxon>
        <taxon>Embryophyta</taxon>
        <taxon>Tracheophyta</taxon>
        <taxon>Spermatophyta</taxon>
        <taxon>Magnoliopsida</taxon>
        <taxon>eudicotyledons</taxon>
        <taxon>Gunneridae</taxon>
        <taxon>Pentapetalae</taxon>
        <taxon>rosids</taxon>
        <taxon>fabids</taxon>
        <taxon>Malpighiales</taxon>
        <taxon>Linaceae</taxon>
        <taxon>Linum</taxon>
    </lineage>
</organism>
<dbReference type="InterPro" id="IPR019341">
    <property type="entry name" value="Alpha/Gamma-adaptin-bd_p34"/>
</dbReference>
<keyword evidence="2" id="KW-1185">Reference proteome</keyword>
<dbReference type="PANTHER" id="PTHR14659">
    <property type="entry name" value="ALPHA- AND GAMMA-ADAPTIN-BINDING PROTEIN P34"/>
    <property type="match status" value="1"/>
</dbReference>
<name>A0AAV0NZ54_9ROSI</name>
<gene>
    <name evidence="1" type="ORF">LITE_LOCUS36043</name>
</gene>
<dbReference type="AlphaFoldDB" id="A0AAV0NZ54"/>
<reference evidence="1" key="1">
    <citation type="submission" date="2022-08" db="EMBL/GenBank/DDBJ databases">
        <authorList>
            <person name="Gutierrez-Valencia J."/>
        </authorList>
    </citation>
    <scope>NUCLEOTIDE SEQUENCE</scope>
</reference>
<dbReference type="EMBL" id="CAMGYJ010000008">
    <property type="protein sequence ID" value="CAI0464107.1"/>
    <property type="molecule type" value="Genomic_DNA"/>
</dbReference>
<dbReference type="Proteomes" id="UP001154282">
    <property type="component" value="Unassembled WGS sequence"/>
</dbReference>